<dbReference type="Pfam" id="PF01412">
    <property type="entry name" value="ArfGap"/>
    <property type="match status" value="1"/>
</dbReference>
<keyword evidence="3 5" id="KW-0863">Zinc-finger</keyword>
<evidence type="ECO:0000313" key="9">
    <source>
        <dbReference type="Proteomes" id="UP001189429"/>
    </source>
</evidence>
<dbReference type="InterPro" id="IPR038508">
    <property type="entry name" value="ArfGAP_dom_sf"/>
</dbReference>
<dbReference type="Proteomes" id="UP001189429">
    <property type="component" value="Unassembled WGS sequence"/>
</dbReference>
<feature type="region of interest" description="Disordered" evidence="6">
    <location>
        <begin position="390"/>
        <end position="480"/>
    </location>
</feature>
<sequence>MRMHTQRFILATAVVAQESTLLADEAQMESRPAWNRRPSYGGSAPAAPAAPTNMAAYNDRYGVCIDASSFAQLANGEMCPVGRLRKGDRVAGPDGAVAQVQCLVQTACASGRAWLAALPGGARVTPYHPVHVGDKWCFPVEVADVSEVPCQAVCSFVVEGAPAVLLQGGVAAVALGHGLAEGAAEHPYFGGAPGPTNIRPVDPIEFGGLRKQVSHGIYLSIAAAGVHRSMGVRTSFVQSTALDAWRPLHLRMMELGGNRRFRDFLREQGVPEGAPLREKYATRAAAWYRRTGLRAEAEGSAPPEPLAAGVGHLPEEPCPASAVLDGVFAEARAHVSPRGDGGSAPRPAPRAQSTRSLPELASPVSGGGGGMGKLVCDGLTFAVRLAGMAGRRGPGRAAGGDGTRAPRGARRCPARPLDGPTRTGPPAQAACGPGAPARARGRRPPPLSARQRGQPAARRSPDLSGRSLYRRSSHSKSATR</sequence>
<dbReference type="PANTHER" id="PTHR45686">
    <property type="entry name" value="ADP-RIBOSYLATION FACTOR GTPASE ACTIVATING PROTEIN 3, ISOFORM H-RELATED"/>
    <property type="match status" value="1"/>
</dbReference>
<evidence type="ECO:0000256" key="5">
    <source>
        <dbReference type="PROSITE-ProRule" id="PRU00288"/>
    </source>
</evidence>
<feature type="domain" description="Arf-GAP" evidence="7">
    <location>
        <begin position="213"/>
        <end position="302"/>
    </location>
</feature>
<evidence type="ECO:0000256" key="6">
    <source>
        <dbReference type="SAM" id="MobiDB-lite"/>
    </source>
</evidence>
<evidence type="ECO:0000259" key="7">
    <source>
        <dbReference type="PROSITE" id="PS50115"/>
    </source>
</evidence>
<feature type="compositionally biased region" description="Gly residues" evidence="6">
    <location>
        <begin position="390"/>
        <end position="402"/>
    </location>
</feature>
<dbReference type="Gene3D" id="1.10.220.150">
    <property type="entry name" value="Arf GTPase activating protein"/>
    <property type="match status" value="1"/>
</dbReference>
<evidence type="ECO:0000256" key="3">
    <source>
        <dbReference type="ARBA" id="ARBA00022771"/>
    </source>
</evidence>
<comment type="caution">
    <text evidence="8">The sequence shown here is derived from an EMBL/GenBank/DDBJ whole genome shotgun (WGS) entry which is preliminary data.</text>
</comment>
<reference evidence="8" key="1">
    <citation type="submission" date="2023-10" db="EMBL/GenBank/DDBJ databases">
        <authorList>
            <person name="Chen Y."/>
            <person name="Shah S."/>
            <person name="Dougan E. K."/>
            <person name="Thang M."/>
            <person name="Chan C."/>
        </authorList>
    </citation>
    <scope>NUCLEOTIDE SEQUENCE [LARGE SCALE GENOMIC DNA]</scope>
</reference>
<keyword evidence="1" id="KW-0343">GTPase activation</keyword>
<dbReference type="PANTHER" id="PTHR45686:SF4">
    <property type="entry name" value="ADP-RIBOSYLATION FACTOR GTPASE ACTIVATING PROTEIN 3, ISOFORM H"/>
    <property type="match status" value="1"/>
</dbReference>
<proteinExistence type="predicted"/>
<evidence type="ECO:0000256" key="4">
    <source>
        <dbReference type="ARBA" id="ARBA00022833"/>
    </source>
</evidence>
<keyword evidence="9" id="KW-1185">Reference proteome</keyword>
<dbReference type="SUPFAM" id="SSF57863">
    <property type="entry name" value="ArfGap/RecO-like zinc finger"/>
    <property type="match status" value="1"/>
</dbReference>
<keyword evidence="2" id="KW-0479">Metal-binding</keyword>
<accession>A0ABN9SF75</accession>
<gene>
    <name evidence="8" type="ORF">PCOR1329_LOCUS29277</name>
</gene>
<dbReference type="InterPro" id="IPR001164">
    <property type="entry name" value="ArfGAP_dom"/>
</dbReference>
<evidence type="ECO:0000313" key="8">
    <source>
        <dbReference type="EMBL" id="CAK0830714.1"/>
    </source>
</evidence>
<feature type="compositionally biased region" description="Low complexity" evidence="6">
    <location>
        <begin position="424"/>
        <end position="438"/>
    </location>
</feature>
<dbReference type="InterPro" id="IPR039510">
    <property type="entry name" value="Vint_dom"/>
</dbReference>
<evidence type="ECO:0000256" key="1">
    <source>
        <dbReference type="ARBA" id="ARBA00022468"/>
    </source>
</evidence>
<protein>
    <recommendedName>
        <fullName evidence="7">Arf-GAP domain-containing protein</fullName>
    </recommendedName>
</protein>
<dbReference type="EMBL" id="CAUYUJ010011001">
    <property type="protein sequence ID" value="CAK0830714.1"/>
    <property type="molecule type" value="Genomic_DNA"/>
</dbReference>
<dbReference type="SMART" id="SM00105">
    <property type="entry name" value="ArfGap"/>
    <property type="match status" value="1"/>
</dbReference>
<evidence type="ECO:0000256" key="2">
    <source>
        <dbReference type="ARBA" id="ARBA00022723"/>
    </source>
</evidence>
<keyword evidence="4" id="KW-0862">Zinc</keyword>
<name>A0ABN9SF75_9DINO</name>
<dbReference type="Pfam" id="PF14623">
    <property type="entry name" value="Vint"/>
    <property type="match status" value="1"/>
</dbReference>
<dbReference type="PROSITE" id="PS50115">
    <property type="entry name" value="ARFGAP"/>
    <property type="match status" value="1"/>
</dbReference>
<dbReference type="InterPro" id="IPR037278">
    <property type="entry name" value="ARFGAP/RecO"/>
</dbReference>
<dbReference type="PRINTS" id="PR00405">
    <property type="entry name" value="REVINTRACTNG"/>
</dbReference>
<feature type="compositionally biased region" description="Basic residues" evidence="6">
    <location>
        <begin position="468"/>
        <end position="480"/>
    </location>
</feature>
<feature type="region of interest" description="Disordered" evidence="6">
    <location>
        <begin position="335"/>
        <end position="369"/>
    </location>
</feature>
<organism evidence="8 9">
    <name type="scientific">Prorocentrum cordatum</name>
    <dbReference type="NCBI Taxonomy" id="2364126"/>
    <lineage>
        <taxon>Eukaryota</taxon>
        <taxon>Sar</taxon>
        <taxon>Alveolata</taxon>
        <taxon>Dinophyceae</taxon>
        <taxon>Prorocentrales</taxon>
        <taxon>Prorocentraceae</taxon>
        <taxon>Prorocentrum</taxon>
    </lineage>
</organism>